<proteinExistence type="predicted"/>
<name>A0A6L7GG33_9SPHN</name>
<protein>
    <submittedName>
        <fullName evidence="1">Uncharacterized protein</fullName>
    </submittedName>
</protein>
<evidence type="ECO:0000313" key="2">
    <source>
        <dbReference type="Proteomes" id="UP000473531"/>
    </source>
</evidence>
<reference evidence="1 2" key="1">
    <citation type="submission" date="2019-12" db="EMBL/GenBank/DDBJ databases">
        <title>Genomic-based taxomic classification of the family Erythrobacteraceae.</title>
        <authorList>
            <person name="Xu L."/>
        </authorList>
    </citation>
    <scope>NUCLEOTIDE SEQUENCE [LARGE SCALE GENOMIC DNA]</scope>
    <source>
        <strain evidence="1 2">KCTC 52259</strain>
    </source>
</reference>
<accession>A0A6L7GG33</accession>
<organism evidence="1 2">
    <name type="scientific">Allopontixanthobacter confluentis</name>
    <dbReference type="NCBI Taxonomy" id="1849021"/>
    <lineage>
        <taxon>Bacteria</taxon>
        <taxon>Pseudomonadati</taxon>
        <taxon>Pseudomonadota</taxon>
        <taxon>Alphaproteobacteria</taxon>
        <taxon>Sphingomonadales</taxon>
        <taxon>Erythrobacteraceae</taxon>
        <taxon>Allopontixanthobacter</taxon>
    </lineage>
</organism>
<gene>
    <name evidence="1" type="ORF">GRI44_05810</name>
</gene>
<dbReference type="EMBL" id="WTYU01000001">
    <property type="protein sequence ID" value="MXP14264.1"/>
    <property type="molecule type" value="Genomic_DNA"/>
</dbReference>
<dbReference type="Proteomes" id="UP000473531">
    <property type="component" value="Unassembled WGS sequence"/>
</dbReference>
<comment type="caution">
    <text evidence="1">The sequence shown here is derived from an EMBL/GenBank/DDBJ whole genome shotgun (WGS) entry which is preliminary data.</text>
</comment>
<dbReference type="AlphaFoldDB" id="A0A6L7GG33"/>
<sequence>MVLAFDGGRSHRLLVIPALFDEAGKMRRQTVEVMHRLNLSGIDSFLPDLPGCNESRQPLDKQSLAGWRNSAQAAADEFGATCVLTLRAGALLAPAQLPGWKYAPLTGPKALRALMMAQSISAKEAGRASEEDQGLDSLAAAGRIDGVRLAGWHIGAELFSGLEQAVALPDSQQAIIDQDDIGGSGLWMRAEPGENPEQADALAAIIAIGLIGR</sequence>
<dbReference type="OrthoDB" id="7390151at2"/>
<evidence type="ECO:0000313" key="1">
    <source>
        <dbReference type="EMBL" id="MXP14264.1"/>
    </source>
</evidence>
<keyword evidence="2" id="KW-1185">Reference proteome</keyword>